<comment type="caution">
    <text evidence="5">The sequence shown here is derived from an EMBL/GenBank/DDBJ whole genome shotgun (WGS) entry which is preliminary data.</text>
</comment>
<dbReference type="PRINTS" id="PR00081">
    <property type="entry name" value="GDHRDH"/>
</dbReference>
<dbReference type="PANTHER" id="PTHR43899">
    <property type="entry name" value="RH59310P"/>
    <property type="match status" value="1"/>
</dbReference>
<dbReference type="PRINTS" id="PR00080">
    <property type="entry name" value="SDRFAMILY"/>
</dbReference>
<reference evidence="5" key="1">
    <citation type="journal article" date="2018" name="DNA Res.">
        <title>Multiple hybrid de novo genome assembly of finger millet, an orphan allotetraploid crop.</title>
        <authorList>
            <person name="Hatakeyama M."/>
            <person name="Aluri S."/>
            <person name="Balachadran M.T."/>
            <person name="Sivarajan S.R."/>
            <person name="Patrignani A."/>
            <person name="Gruter S."/>
            <person name="Poveda L."/>
            <person name="Shimizu-Inatsugi R."/>
            <person name="Baeten J."/>
            <person name="Francoijs K.J."/>
            <person name="Nataraja K.N."/>
            <person name="Reddy Y.A.N."/>
            <person name="Phadnis S."/>
            <person name="Ravikumar R.L."/>
            <person name="Schlapbach R."/>
            <person name="Sreeman S.M."/>
            <person name="Shimizu K.K."/>
        </authorList>
    </citation>
    <scope>NUCLEOTIDE SEQUENCE</scope>
</reference>
<dbReference type="FunFam" id="3.40.50.720:FF:000137">
    <property type="entry name" value="Hydroxysteroid (17-beta) dehydrogenase 3"/>
    <property type="match status" value="1"/>
</dbReference>
<dbReference type="PIRSF" id="PIRSF000126">
    <property type="entry name" value="11-beta-HSD1"/>
    <property type="match status" value="1"/>
</dbReference>
<dbReference type="InterPro" id="IPR051019">
    <property type="entry name" value="VLCFA-Steroid_DH"/>
</dbReference>
<dbReference type="EMBL" id="BQKI01000310">
    <property type="protein sequence ID" value="GJN41369.1"/>
    <property type="molecule type" value="Genomic_DNA"/>
</dbReference>
<keyword evidence="1" id="KW-0521">NADP</keyword>
<evidence type="ECO:0000256" key="1">
    <source>
        <dbReference type="ARBA" id="ARBA00022857"/>
    </source>
</evidence>
<keyword evidence="4" id="KW-1133">Transmembrane helix</keyword>
<keyword evidence="6" id="KW-1185">Reference proteome</keyword>
<feature type="transmembrane region" description="Helical" evidence="4">
    <location>
        <begin position="6"/>
        <end position="31"/>
    </location>
</feature>
<evidence type="ECO:0000256" key="2">
    <source>
        <dbReference type="ARBA" id="ARBA00023002"/>
    </source>
</evidence>
<dbReference type="Gene3D" id="3.40.50.720">
    <property type="entry name" value="NAD(P)-binding Rossmann-like Domain"/>
    <property type="match status" value="1"/>
</dbReference>
<dbReference type="CDD" id="cd05356">
    <property type="entry name" value="17beta-HSD1_like_SDR_c"/>
    <property type="match status" value="1"/>
</dbReference>
<keyword evidence="2" id="KW-0560">Oxidoreductase</keyword>
<dbReference type="GO" id="GO:0045703">
    <property type="term" value="F:ketoreductase activity"/>
    <property type="evidence" value="ECO:0007669"/>
    <property type="project" value="TreeGrafter"/>
</dbReference>
<gene>
    <name evidence="5" type="primary">gn00736</name>
    <name evidence="5" type="ORF">PR202_gn00736</name>
</gene>
<reference evidence="5" key="2">
    <citation type="submission" date="2021-12" db="EMBL/GenBank/DDBJ databases">
        <title>Resequencing data analysis of finger millet.</title>
        <authorList>
            <person name="Hatakeyama M."/>
            <person name="Aluri S."/>
            <person name="Balachadran M.T."/>
            <person name="Sivarajan S.R."/>
            <person name="Poveda L."/>
            <person name="Shimizu-Inatsugi R."/>
            <person name="Schlapbach R."/>
            <person name="Sreeman S.M."/>
            <person name="Shimizu K.K."/>
        </authorList>
    </citation>
    <scope>NUCLEOTIDE SEQUENCE</scope>
</reference>
<keyword evidence="4" id="KW-0812">Transmembrane</keyword>
<protein>
    <submittedName>
        <fullName evidence="5">Uncharacterized protein</fullName>
    </submittedName>
</protein>
<dbReference type="GO" id="GO:0005783">
    <property type="term" value="C:endoplasmic reticulum"/>
    <property type="evidence" value="ECO:0007669"/>
    <property type="project" value="TreeGrafter"/>
</dbReference>
<dbReference type="Proteomes" id="UP001054889">
    <property type="component" value="Unassembled WGS sequence"/>
</dbReference>
<dbReference type="InterPro" id="IPR036291">
    <property type="entry name" value="NAD(P)-bd_dom_sf"/>
</dbReference>
<evidence type="ECO:0000313" key="5">
    <source>
        <dbReference type="EMBL" id="GJN41369.1"/>
    </source>
</evidence>
<dbReference type="InterPro" id="IPR002347">
    <property type="entry name" value="SDR_fam"/>
</dbReference>
<name>A0AAV5G0A1_ELECO</name>
<dbReference type="Pfam" id="PF00106">
    <property type="entry name" value="adh_short"/>
    <property type="match status" value="1"/>
</dbReference>
<organism evidence="5 6">
    <name type="scientific">Eleusine coracana subsp. coracana</name>
    <dbReference type="NCBI Taxonomy" id="191504"/>
    <lineage>
        <taxon>Eukaryota</taxon>
        <taxon>Viridiplantae</taxon>
        <taxon>Streptophyta</taxon>
        <taxon>Embryophyta</taxon>
        <taxon>Tracheophyta</taxon>
        <taxon>Spermatophyta</taxon>
        <taxon>Magnoliopsida</taxon>
        <taxon>Liliopsida</taxon>
        <taxon>Poales</taxon>
        <taxon>Poaceae</taxon>
        <taxon>PACMAD clade</taxon>
        <taxon>Chloridoideae</taxon>
        <taxon>Cynodonteae</taxon>
        <taxon>Eleusininae</taxon>
        <taxon>Eleusine</taxon>
    </lineage>
</organism>
<dbReference type="PANTHER" id="PTHR43899:SF38">
    <property type="entry name" value="OS06G0300200 PROTEIN"/>
    <property type="match status" value="1"/>
</dbReference>
<evidence type="ECO:0000256" key="3">
    <source>
        <dbReference type="RuleBase" id="RU000363"/>
    </source>
</evidence>
<proteinExistence type="inferred from homology"/>
<keyword evidence="4" id="KW-0472">Membrane</keyword>
<evidence type="ECO:0000313" key="6">
    <source>
        <dbReference type="Proteomes" id="UP001054889"/>
    </source>
</evidence>
<evidence type="ECO:0000256" key="4">
    <source>
        <dbReference type="SAM" id="Phobius"/>
    </source>
</evidence>
<comment type="similarity">
    <text evidence="3">Belongs to the short-chain dehydrogenases/reductases (SDR) family.</text>
</comment>
<dbReference type="SUPFAM" id="SSF51735">
    <property type="entry name" value="NAD(P)-binding Rossmann-fold domains"/>
    <property type="match status" value="1"/>
</dbReference>
<accession>A0AAV5G0A1</accession>
<sequence length="335" mass="36386">MEAPAWFLSFAPIGALYVTTLCLRLLSYLALCLRRPKDLRRSYGSWAVITGPTSGLGRSMARELAGLGLNLVLVGRDPAKLRVLSDAITRSHGIETKTVVFDLSLVSTAQGDEAMQRLREAVDGLDVGVLVNNAAVAKPGAMFLHEAGVEPLMRIVRVNLLALTQVTAAVLPGMVARGRGAVVNIGSGSSLALPSFPLFSVYVATKRYVAAFSRSLYAEYKSKGIDVQCQAPFLLNTNMISSAVRGSFFPVFVVTPDACARAAVRWIGHGGPLCVPNIAHRFQWWISGFAPEVLLDAYRLAQHLQQRAVFSFLRERPEGRGKKQVQENGLTSYHC</sequence>
<dbReference type="AlphaFoldDB" id="A0AAV5G0A1"/>